<name>A0A8S0WE99_CYCAE</name>
<evidence type="ECO:0000313" key="3">
    <source>
        <dbReference type="EMBL" id="CAA7266670.1"/>
    </source>
</evidence>
<evidence type="ECO:0000259" key="2">
    <source>
        <dbReference type="Pfam" id="PF13391"/>
    </source>
</evidence>
<accession>A0A8S0WE99</accession>
<evidence type="ECO:0000313" key="4">
    <source>
        <dbReference type="Proteomes" id="UP000467700"/>
    </source>
</evidence>
<feature type="domain" description="HNH nuclease" evidence="2">
    <location>
        <begin position="49"/>
        <end position="115"/>
    </location>
</feature>
<dbReference type="InterPro" id="IPR003615">
    <property type="entry name" value="HNH_nuc"/>
</dbReference>
<gene>
    <name evidence="3" type="ORF">AAE3_LOCUS8897</name>
</gene>
<dbReference type="OrthoDB" id="2867287at2759"/>
<dbReference type="Pfam" id="PF13391">
    <property type="entry name" value="HNH_2"/>
    <property type="match status" value="1"/>
</dbReference>
<protein>
    <recommendedName>
        <fullName evidence="2">HNH nuclease domain-containing protein</fullName>
    </recommendedName>
</protein>
<organism evidence="3 4">
    <name type="scientific">Cyclocybe aegerita</name>
    <name type="common">Black poplar mushroom</name>
    <name type="synonym">Agrocybe aegerita</name>
    <dbReference type="NCBI Taxonomy" id="1973307"/>
    <lineage>
        <taxon>Eukaryota</taxon>
        <taxon>Fungi</taxon>
        <taxon>Dikarya</taxon>
        <taxon>Basidiomycota</taxon>
        <taxon>Agaricomycotina</taxon>
        <taxon>Agaricomycetes</taxon>
        <taxon>Agaricomycetidae</taxon>
        <taxon>Agaricales</taxon>
        <taxon>Agaricineae</taxon>
        <taxon>Bolbitiaceae</taxon>
        <taxon>Cyclocybe</taxon>
    </lineage>
</organism>
<dbReference type="Proteomes" id="UP000467700">
    <property type="component" value="Unassembled WGS sequence"/>
</dbReference>
<sequence>MDFTPTAVWPLPSIPNAIFADILADYNTSQPSDTDAFDTGVEERDKSACIVCGVSDPVVLQHCHIIPLADSSTWELMQGLRYIPNNAKSVRHESRNGILMCSNHRAGFESYRFYIRWISESNEFVIVNHSRMAAWESLHGNVLDFNTNMKRCPFPTAFLWHEYRVRGFHPTSDDRPVTFKRGDLRGGRFYRVRDGAGESPEGASSREAENHGGTGERVEADSKGNEDANTSNFFPMRLEGDNLAAWLKQLGNTRRGRTA</sequence>
<proteinExistence type="predicted"/>
<comment type="caution">
    <text evidence="3">The sequence shown here is derived from an EMBL/GenBank/DDBJ whole genome shotgun (WGS) entry which is preliminary data.</text>
</comment>
<reference evidence="3 4" key="1">
    <citation type="submission" date="2020-01" db="EMBL/GenBank/DDBJ databases">
        <authorList>
            <person name="Gupta K D."/>
        </authorList>
    </citation>
    <scope>NUCLEOTIDE SEQUENCE [LARGE SCALE GENOMIC DNA]</scope>
</reference>
<dbReference type="EMBL" id="CACVBS010000056">
    <property type="protein sequence ID" value="CAA7266670.1"/>
    <property type="molecule type" value="Genomic_DNA"/>
</dbReference>
<dbReference type="AlphaFoldDB" id="A0A8S0WE99"/>
<evidence type="ECO:0000256" key="1">
    <source>
        <dbReference type="SAM" id="MobiDB-lite"/>
    </source>
</evidence>
<keyword evidence="4" id="KW-1185">Reference proteome</keyword>
<feature type="compositionally biased region" description="Basic and acidic residues" evidence="1">
    <location>
        <begin position="204"/>
        <end position="226"/>
    </location>
</feature>
<feature type="region of interest" description="Disordered" evidence="1">
    <location>
        <begin position="190"/>
        <end position="234"/>
    </location>
</feature>